<evidence type="ECO:0000313" key="2">
    <source>
        <dbReference type="Proteomes" id="UP000000233"/>
    </source>
</evidence>
<name>A4VNT3_STUS1</name>
<dbReference type="KEGG" id="psa:PST_2988"/>
<dbReference type="Proteomes" id="UP000000233">
    <property type="component" value="Chromosome"/>
</dbReference>
<keyword evidence="2" id="KW-1185">Reference proteome</keyword>
<accession>A4VNT3</accession>
<dbReference type="HOGENOM" id="CLU_2510226_0_0_6"/>
<evidence type="ECO:0000313" key="1">
    <source>
        <dbReference type="EMBL" id="ABP80634.1"/>
    </source>
</evidence>
<sequence>MRHLINPPGQWMAVASGPVFHELEILNWQVACDSCGKRLDFEFAVDARLGEAARKPAAQARIAELGWSGQDGQHRCPSCRKEEQL</sequence>
<reference evidence="1 2" key="1">
    <citation type="journal article" date="2008" name="Proc. Natl. Acad. Sci. U.S.A.">
        <title>Nitrogen fixation island and rhizosphere competence traits in the genome of root-associated Pseudomonas stutzeri A1501.</title>
        <authorList>
            <person name="Yan Y."/>
            <person name="Yang J."/>
            <person name="Dou Y."/>
            <person name="Chen M."/>
            <person name="Ping S."/>
            <person name="Peng J."/>
            <person name="Lu W."/>
            <person name="Zhang W."/>
            <person name="Yao Z."/>
            <person name="Li H."/>
            <person name="Liu W."/>
            <person name="He S."/>
            <person name="Geng L."/>
            <person name="Zhang X."/>
            <person name="Yang F."/>
            <person name="Yu H."/>
            <person name="Zhan Y."/>
            <person name="Li D."/>
            <person name="Lin Z."/>
            <person name="Wang Y."/>
            <person name="Elmerich C."/>
            <person name="Lin M."/>
            <person name="Jin Q."/>
        </authorList>
    </citation>
    <scope>NUCLEOTIDE SEQUENCE [LARGE SCALE GENOMIC DNA]</scope>
    <source>
        <strain evidence="1 2">A1501</strain>
    </source>
</reference>
<proteinExistence type="predicted"/>
<dbReference type="eggNOG" id="ENOG5031JX2">
    <property type="taxonomic scope" value="Bacteria"/>
</dbReference>
<protein>
    <submittedName>
        <fullName evidence="1">Uncharacterized protein</fullName>
    </submittedName>
</protein>
<organism evidence="1 2">
    <name type="scientific">Stutzerimonas stutzeri (strain A1501)</name>
    <name type="common">Pseudomonas stutzeri</name>
    <dbReference type="NCBI Taxonomy" id="379731"/>
    <lineage>
        <taxon>Bacteria</taxon>
        <taxon>Pseudomonadati</taxon>
        <taxon>Pseudomonadota</taxon>
        <taxon>Gammaproteobacteria</taxon>
        <taxon>Pseudomonadales</taxon>
        <taxon>Pseudomonadaceae</taxon>
        <taxon>Stutzerimonas</taxon>
    </lineage>
</organism>
<dbReference type="AlphaFoldDB" id="A4VNT3"/>
<dbReference type="EMBL" id="CP000304">
    <property type="protein sequence ID" value="ABP80634.1"/>
    <property type="molecule type" value="Genomic_DNA"/>
</dbReference>
<gene>
    <name evidence="1" type="ordered locus">PST_2988</name>
</gene>